<sequence>MVPVVPSCSVKNGSMQGDDTWRKLLNAGGSPAGGGAARPKLRSPQAASPHPAAGVQGLLSPILDDESLEGKIARVEKRLKKNLPAATRAEYEKELEALQVARREGKSAVSEPPGSSNIGEAADRQLRGARRKVGMDAPLQEDGVQEEAADLDDEEEELVKVTRKVNKAAPKVQHPQTIARMADWKGELQRRIQEQQDMDGRATTTPTAPAGIAGFSLPLLGGAGETDSPLGKVHSALDGWVGDVVNALGLGKQEPDETCTPPQPLPPQTFSRRL</sequence>
<feature type="region of interest" description="Disordered" evidence="1">
    <location>
        <begin position="1"/>
        <end position="55"/>
    </location>
</feature>
<evidence type="ECO:0000256" key="1">
    <source>
        <dbReference type="SAM" id="MobiDB-lite"/>
    </source>
</evidence>
<evidence type="ECO:0000313" key="2">
    <source>
        <dbReference type="EMBL" id="CAD8743983.1"/>
    </source>
</evidence>
<name>A0A6T8KL89_HEMAN</name>
<dbReference type="AlphaFoldDB" id="A0A6T8KL89"/>
<accession>A0A6T8KL89</accession>
<feature type="region of interest" description="Disordered" evidence="1">
    <location>
        <begin position="190"/>
        <end position="210"/>
    </location>
</feature>
<organism evidence="2">
    <name type="scientific">Hemiselmis andersenii</name>
    <name type="common">Cryptophyte alga</name>
    <dbReference type="NCBI Taxonomy" id="464988"/>
    <lineage>
        <taxon>Eukaryota</taxon>
        <taxon>Cryptophyceae</taxon>
        <taxon>Cryptomonadales</taxon>
        <taxon>Hemiselmidaceae</taxon>
        <taxon>Hemiselmis</taxon>
    </lineage>
</organism>
<feature type="region of interest" description="Disordered" evidence="1">
    <location>
        <begin position="249"/>
        <end position="274"/>
    </location>
</feature>
<feature type="region of interest" description="Disordered" evidence="1">
    <location>
        <begin position="101"/>
        <end position="155"/>
    </location>
</feature>
<reference evidence="2" key="1">
    <citation type="submission" date="2021-01" db="EMBL/GenBank/DDBJ databases">
        <authorList>
            <person name="Corre E."/>
            <person name="Pelletier E."/>
            <person name="Niang G."/>
            <person name="Scheremetjew M."/>
            <person name="Finn R."/>
            <person name="Kale V."/>
            <person name="Holt S."/>
            <person name="Cochrane G."/>
            <person name="Meng A."/>
            <person name="Brown T."/>
            <person name="Cohen L."/>
        </authorList>
    </citation>
    <scope>NUCLEOTIDE SEQUENCE</scope>
    <source>
        <strain evidence="2">CCMP441</strain>
    </source>
</reference>
<feature type="compositionally biased region" description="Basic and acidic residues" evidence="1">
    <location>
        <begin position="190"/>
        <end position="200"/>
    </location>
</feature>
<feature type="compositionally biased region" description="Acidic residues" evidence="1">
    <location>
        <begin position="143"/>
        <end position="155"/>
    </location>
</feature>
<proteinExistence type="predicted"/>
<gene>
    <name evidence="2" type="ORF">HAND1043_LOCUS10478</name>
</gene>
<dbReference type="EMBL" id="HBFK01017009">
    <property type="protein sequence ID" value="CAD8743983.1"/>
    <property type="molecule type" value="Transcribed_RNA"/>
</dbReference>
<protein>
    <submittedName>
        <fullName evidence="2">Uncharacterized protein</fullName>
    </submittedName>
</protein>